<dbReference type="Gene3D" id="3.90.550.10">
    <property type="entry name" value="Spore Coat Polysaccharide Biosynthesis Protein SpsA, Chain A"/>
    <property type="match status" value="1"/>
</dbReference>
<evidence type="ECO:0000313" key="9">
    <source>
        <dbReference type="Proteomes" id="UP000199800"/>
    </source>
</evidence>
<feature type="site" description="Positions MEP for the nucleophilic attack" evidence="7">
    <location>
        <position position="217"/>
    </location>
</feature>
<organism evidence="8 9">
    <name type="scientific">[Clostridium] polysaccharolyticum</name>
    <dbReference type="NCBI Taxonomy" id="29364"/>
    <lineage>
        <taxon>Bacteria</taxon>
        <taxon>Bacillati</taxon>
        <taxon>Bacillota</taxon>
        <taxon>Clostridia</taxon>
        <taxon>Lachnospirales</taxon>
        <taxon>Lachnospiraceae</taxon>
    </lineage>
</organism>
<dbReference type="InterPro" id="IPR034683">
    <property type="entry name" value="IspD/TarI"/>
</dbReference>
<sequence length="235" mass="26793">MKMQRIKNTAIILAAGQGKRMNSTVPKQYLLLKEKPVLFYSLDIFQRNQQIDDIILVVGQEQIDYCKRELVDKYGFSKVSKIIEGGKERYLSVLCGIKEAENADYILVHDGARPFVTQEIVERTLESAICFGTGIAGVPVKDTIKLCDEKGFVTHTPNRNFVWAIQTPQVFRADILAEAYEKLMLSNQSDITDDAMVVERMLDRKVKLVLGDYKNIKITTPEDLETGEFYMLKML</sequence>
<dbReference type="PANTHER" id="PTHR32125:SF4">
    <property type="entry name" value="2-C-METHYL-D-ERYTHRITOL 4-PHOSPHATE CYTIDYLYLTRANSFERASE, CHLOROPLASTIC"/>
    <property type="match status" value="1"/>
</dbReference>
<name>A0A1I0FC08_9FIRM</name>
<feature type="site" description="Positions MEP for the nucleophilic attack" evidence="7">
    <location>
        <position position="159"/>
    </location>
</feature>
<evidence type="ECO:0000256" key="5">
    <source>
        <dbReference type="ARBA" id="ARBA00022695"/>
    </source>
</evidence>
<dbReference type="OrthoDB" id="9806837at2"/>
<evidence type="ECO:0000256" key="4">
    <source>
        <dbReference type="ARBA" id="ARBA00022679"/>
    </source>
</evidence>
<keyword evidence="5 7" id="KW-0548">Nucleotidyltransferase</keyword>
<keyword evidence="6 7" id="KW-0414">Isoprene biosynthesis</keyword>
<comment type="similarity">
    <text evidence="3 7">Belongs to the IspD/TarI cytidylyltransferase family. IspD subfamily.</text>
</comment>
<dbReference type="STRING" id="29364.SAMN04487772_1304"/>
<gene>
    <name evidence="7" type="primary">ispD</name>
    <name evidence="8" type="ORF">SAMN04487772_1304</name>
</gene>
<dbReference type="InterPro" id="IPR001228">
    <property type="entry name" value="IspD"/>
</dbReference>
<feature type="site" description="Transition state stabilizer" evidence="7">
    <location>
        <position position="20"/>
    </location>
</feature>
<dbReference type="HAMAP" id="MF_00108">
    <property type="entry name" value="IspD"/>
    <property type="match status" value="1"/>
</dbReference>
<evidence type="ECO:0000256" key="6">
    <source>
        <dbReference type="ARBA" id="ARBA00023229"/>
    </source>
</evidence>
<dbReference type="PANTHER" id="PTHR32125">
    <property type="entry name" value="2-C-METHYL-D-ERYTHRITOL 4-PHOSPHATE CYTIDYLYLTRANSFERASE, CHLOROPLASTIC"/>
    <property type="match status" value="1"/>
</dbReference>
<dbReference type="InterPro" id="IPR018294">
    <property type="entry name" value="ISPD_synthase_CS"/>
</dbReference>
<evidence type="ECO:0000256" key="2">
    <source>
        <dbReference type="ARBA" id="ARBA00004787"/>
    </source>
</evidence>
<keyword evidence="9" id="KW-1185">Reference proteome</keyword>
<comment type="catalytic activity">
    <reaction evidence="1 7">
        <text>2-C-methyl-D-erythritol 4-phosphate + CTP + H(+) = 4-CDP-2-C-methyl-D-erythritol + diphosphate</text>
        <dbReference type="Rhea" id="RHEA:13429"/>
        <dbReference type="ChEBI" id="CHEBI:15378"/>
        <dbReference type="ChEBI" id="CHEBI:33019"/>
        <dbReference type="ChEBI" id="CHEBI:37563"/>
        <dbReference type="ChEBI" id="CHEBI:57823"/>
        <dbReference type="ChEBI" id="CHEBI:58262"/>
        <dbReference type="EC" id="2.7.7.60"/>
    </reaction>
</comment>
<dbReference type="SUPFAM" id="SSF53448">
    <property type="entry name" value="Nucleotide-diphospho-sugar transferases"/>
    <property type="match status" value="1"/>
</dbReference>
<keyword evidence="4 7" id="KW-0808">Transferase</keyword>
<proteinExistence type="inferred from homology"/>
<dbReference type="NCBIfam" id="TIGR00453">
    <property type="entry name" value="ispD"/>
    <property type="match status" value="1"/>
</dbReference>
<protein>
    <recommendedName>
        <fullName evidence="7">2-C-methyl-D-erythritol 4-phosphate cytidylyltransferase</fullName>
        <ecNumber evidence="7">2.7.7.60</ecNumber>
    </recommendedName>
    <alternativeName>
        <fullName evidence="7">4-diphosphocytidyl-2C-methyl-D-erythritol synthase</fullName>
    </alternativeName>
    <alternativeName>
        <fullName evidence="7">MEP cytidylyltransferase</fullName>
        <shortName evidence="7">MCT</shortName>
    </alternativeName>
</protein>
<evidence type="ECO:0000313" key="8">
    <source>
        <dbReference type="EMBL" id="SET55661.1"/>
    </source>
</evidence>
<dbReference type="EMBL" id="FOHN01000030">
    <property type="protein sequence ID" value="SET55661.1"/>
    <property type="molecule type" value="Genomic_DNA"/>
</dbReference>
<dbReference type="Proteomes" id="UP000199800">
    <property type="component" value="Unassembled WGS sequence"/>
</dbReference>
<dbReference type="InterPro" id="IPR029044">
    <property type="entry name" value="Nucleotide-diphossugar_trans"/>
</dbReference>
<evidence type="ECO:0000256" key="7">
    <source>
        <dbReference type="HAMAP-Rule" id="MF_00108"/>
    </source>
</evidence>
<dbReference type="UniPathway" id="UPA00056">
    <property type="reaction ID" value="UER00093"/>
</dbReference>
<dbReference type="GO" id="GO:0019288">
    <property type="term" value="P:isopentenyl diphosphate biosynthetic process, methylerythritol 4-phosphate pathway"/>
    <property type="evidence" value="ECO:0007669"/>
    <property type="project" value="UniProtKB-UniRule"/>
</dbReference>
<accession>A0A1I0FC08</accession>
<dbReference type="GO" id="GO:0050518">
    <property type="term" value="F:2-C-methyl-D-erythritol 4-phosphate cytidylyltransferase activity"/>
    <property type="evidence" value="ECO:0007669"/>
    <property type="project" value="UniProtKB-UniRule"/>
</dbReference>
<comment type="pathway">
    <text evidence="2 7">Isoprenoid biosynthesis; isopentenyl diphosphate biosynthesis via DXP pathway; isopentenyl diphosphate from 1-deoxy-D-xylulose 5-phosphate: step 2/6.</text>
</comment>
<dbReference type="AlphaFoldDB" id="A0A1I0FC08"/>
<dbReference type="CDD" id="cd02516">
    <property type="entry name" value="CDP-ME_synthetase"/>
    <property type="match status" value="1"/>
</dbReference>
<comment type="function">
    <text evidence="7">Catalyzes the formation of 4-diphosphocytidyl-2-C-methyl-D-erythritol from CTP and 2-C-methyl-D-erythritol 4-phosphate (MEP).</text>
</comment>
<dbReference type="RefSeq" id="WP_092478778.1">
    <property type="nucleotide sequence ID" value="NZ_FOHN01000030.1"/>
</dbReference>
<dbReference type="InterPro" id="IPR050088">
    <property type="entry name" value="IspD/TarI_cytidylyltransf_bact"/>
</dbReference>
<dbReference type="Pfam" id="PF01128">
    <property type="entry name" value="IspD"/>
    <property type="match status" value="1"/>
</dbReference>
<dbReference type="PROSITE" id="PS01295">
    <property type="entry name" value="ISPD"/>
    <property type="match status" value="1"/>
</dbReference>
<evidence type="ECO:0000256" key="3">
    <source>
        <dbReference type="ARBA" id="ARBA00009789"/>
    </source>
</evidence>
<dbReference type="FunFam" id="3.90.550.10:FF:000003">
    <property type="entry name" value="2-C-methyl-D-erythritol 4-phosphate cytidylyltransferase"/>
    <property type="match status" value="1"/>
</dbReference>
<feature type="site" description="Transition state stabilizer" evidence="7">
    <location>
        <position position="27"/>
    </location>
</feature>
<dbReference type="EC" id="2.7.7.60" evidence="7"/>
<evidence type="ECO:0000256" key="1">
    <source>
        <dbReference type="ARBA" id="ARBA00001282"/>
    </source>
</evidence>
<reference evidence="8 9" key="1">
    <citation type="submission" date="2016-10" db="EMBL/GenBank/DDBJ databases">
        <authorList>
            <person name="de Groot N.N."/>
        </authorList>
    </citation>
    <scope>NUCLEOTIDE SEQUENCE [LARGE SCALE GENOMIC DNA]</scope>
    <source>
        <strain evidence="8 9">DSM 1801</strain>
    </source>
</reference>